<dbReference type="Proteomes" id="UP001362999">
    <property type="component" value="Unassembled WGS sequence"/>
</dbReference>
<evidence type="ECO:0000313" key="2">
    <source>
        <dbReference type="Proteomes" id="UP001362999"/>
    </source>
</evidence>
<comment type="caution">
    <text evidence="1">The sequence shown here is derived from an EMBL/GenBank/DDBJ whole genome shotgun (WGS) entry which is preliminary data.</text>
</comment>
<dbReference type="InterPro" id="IPR038765">
    <property type="entry name" value="Papain-like_cys_pep_sf"/>
</dbReference>
<organism evidence="1 2">
    <name type="scientific">Favolaschia claudopus</name>
    <dbReference type="NCBI Taxonomy" id="2862362"/>
    <lineage>
        <taxon>Eukaryota</taxon>
        <taxon>Fungi</taxon>
        <taxon>Dikarya</taxon>
        <taxon>Basidiomycota</taxon>
        <taxon>Agaricomycotina</taxon>
        <taxon>Agaricomycetes</taxon>
        <taxon>Agaricomycetidae</taxon>
        <taxon>Agaricales</taxon>
        <taxon>Marasmiineae</taxon>
        <taxon>Mycenaceae</taxon>
        <taxon>Favolaschia</taxon>
    </lineage>
</organism>
<keyword evidence="2" id="KW-1185">Reference proteome</keyword>
<gene>
    <name evidence="1" type="ORF">R3P38DRAFT_2803693</name>
</gene>
<evidence type="ECO:0000313" key="1">
    <source>
        <dbReference type="EMBL" id="KAK6991657.1"/>
    </source>
</evidence>
<proteinExistence type="predicted"/>
<dbReference type="Gene3D" id="3.40.395.10">
    <property type="entry name" value="Adenoviral Proteinase, Chain A"/>
    <property type="match status" value="1"/>
</dbReference>
<reference evidence="1 2" key="1">
    <citation type="journal article" date="2024" name="J Genomics">
        <title>Draft genome sequencing and assembly of Favolaschia claudopus CIRM-BRFM 2984 isolated from oak limbs.</title>
        <authorList>
            <person name="Navarro D."/>
            <person name="Drula E."/>
            <person name="Chaduli D."/>
            <person name="Cazenave R."/>
            <person name="Ahrendt S."/>
            <person name="Wang J."/>
            <person name="Lipzen A."/>
            <person name="Daum C."/>
            <person name="Barry K."/>
            <person name="Grigoriev I.V."/>
            <person name="Favel A."/>
            <person name="Rosso M.N."/>
            <person name="Martin F."/>
        </authorList>
    </citation>
    <scope>NUCLEOTIDE SEQUENCE [LARGE SCALE GENOMIC DNA]</scope>
    <source>
        <strain evidence="1 2">CIRM-BRFM 2984</strain>
    </source>
</reference>
<dbReference type="AlphaFoldDB" id="A0AAV9ZSI4"/>
<name>A0AAV9ZSI4_9AGAR</name>
<dbReference type="SUPFAM" id="SSF54001">
    <property type="entry name" value="Cysteine proteinases"/>
    <property type="match status" value="1"/>
</dbReference>
<sequence length="430" mass="48340">MSFIEYATPVATPKYSPQYFASLTFLRVQELDYPKIATSSIVKSWSFTDNIPSTALGTVTQPGELVPFLDDVLPISREMAAAFAAGSRAVRVRLSIEGHEREVELHFSKIRVYVAINNHSRAIAAARELYLHIVTTSLLSRVDILFFSELRIFDSISGFDITSFPLWKLSCVLGETWLEEDVLNALLELHELRIFDSISGFDITSFPLWKLSCLLGETWLEEDVLNALLELQYLQETSASIHDPSIVILPTTFSSDLQYLSQQNSRSYSRNLHLLRRRLRAIPSPRISFAVCRFNHYTAYHYTARSPVDLVHGDSLGGPAATDVMPSFCWFIQHTGHSVPLRVSLNGIREIQGPQSGSCGVAVVNFIQCRSASSRTLLWTDETSPNFRNKAIQDLIVYHFIASIHKPPRDSWTTPCAIAPGHIRRGQHDG</sequence>
<protein>
    <submittedName>
        <fullName evidence="1">Uncharacterized protein</fullName>
    </submittedName>
</protein>
<dbReference type="EMBL" id="JAWWNJ010000116">
    <property type="protein sequence ID" value="KAK6991657.1"/>
    <property type="molecule type" value="Genomic_DNA"/>
</dbReference>
<accession>A0AAV9ZSI4</accession>